<keyword evidence="1" id="KW-0812">Transmembrane</keyword>
<proteinExistence type="predicted"/>
<keyword evidence="1" id="KW-1133">Transmembrane helix</keyword>
<dbReference type="AlphaFoldDB" id="A0A108E7Y3"/>
<evidence type="ECO:0000256" key="1">
    <source>
        <dbReference type="SAM" id="Phobius"/>
    </source>
</evidence>
<reference evidence="2 3" key="1">
    <citation type="submission" date="2015-11" db="EMBL/GenBank/DDBJ databases">
        <title>Expanding the genomic diversity of Burkholderia species for the development of highly accurate diagnostics.</title>
        <authorList>
            <person name="Sahl J."/>
            <person name="Keim P."/>
            <person name="Wagner D."/>
        </authorList>
    </citation>
    <scope>NUCLEOTIDE SEQUENCE [LARGE SCALE GENOMIC DNA]</scope>
    <source>
        <strain evidence="2 3">MSMB793WGS</strain>
    </source>
</reference>
<feature type="transmembrane region" description="Helical" evidence="1">
    <location>
        <begin position="70"/>
        <end position="87"/>
    </location>
</feature>
<name>A0A108E7Y3_9BURK</name>
<dbReference type="EMBL" id="LPLZ01000074">
    <property type="protein sequence ID" value="KWN06351.1"/>
    <property type="molecule type" value="Genomic_DNA"/>
</dbReference>
<comment type="caution">
    <text evidence="2">The sequence shown here is derived from an EMBL/GenBank/DDBJ whole genome shotgun (WGS) entry which is preliminary data.</text>
</comment>
<feature type="transmembrane region" description="Helical" evidence="1">
    <location>
        <begin position="39"/>
        <end position="58"/>
    </location>
</feature>
<sequence length="92" mass="10408">MFKTEIERLKTPDWSDIALEVAVTVGFSILAYVLDHARIAAFALIPSAGIFSIARSLGINWPSTPRLKTLMMLLTLILWMLTVWWVITHPRA</sequence>
<accession>A0A108E7Y3</accession>
<evidence type="ECO:0000313" key="2">
    <source>
        <dbReference type="EMBL" id="KWN06351.1"/>
    </source>
</evidence>
<dbReference type="Proteomes" id="UP000068016">
    <property type="component" value="Unassembled WGS sequence"/>
</dbReference>
<keyword evidence="1" id="KW-0472">Membrane</keyword>
<evidence type="ECO:0000313" key="3">
    <source>
        <dbReference type="Proteomes" id="UP000068016"/>
    </source>
</evidence>
<feature type="transmembrane region" description="Helical" evidence="1">
    <location>
        <begin position="12"/>
        <end position="33"/>
    </location>
</feature>
<dbReference type="RefSeq" id="WP_060348445.1">
    <property type="nucleotide sequence ID" value="NZ_LPLZ01000074.1"/>
</dbReference>
<gene>
    <name evidence="2" type="ORF">WT83_27085</name>
</gene>
<organism evidence="2 3">
    <name type="scientific">Burkholderia territorii</name>
    <dbReference type="NCBI Taxonomy" id="1503055"/>
    <lineage>
        <taxon>Bacteria</taxon>
        <taxon>Pseudomonadati</taxon>
        <taxon>Pseudomonadota</taxon>
        <taxon>Betaproteobacteria</taxon>
        <taxon>Burkholderiales</taxon>
        <taxon>Burkholderiaceae</taxon>
        <taxon>Burkholderia</taxon>
        <taxon>Burkholderia cepacia complex</taxon>
    </lineage>
</organism>
<protein>
    <submittedName>
        <fullName evidence="2">Uncharacterized protein</fullName>
    </submittedName>
</protein>